<sequence>MKISVIVPVYNAELYLKKCILSVVHQSYKNWELILVDDGSDDNSSSIIQAFVKEDSRIKSIWQKNSGPGIARNQGICQATGEYIVFLDSDDYLDLEYFQYLVPKAQISDVVFIDVCQINSQGKLLSNEFMSRYRNYSKDRLIRSQMTGKIPWGGVRKAVRTEIIKQNKIYYTEQSIGEEALYSFKVLYYSKQISFLENKPVYYYVNHENSQSKLLHDDPWGEAVKQIDSFLKKEGIYEEYANTLNSFNITSTIISISNMSKIYSDENTLNRKCEERIMQCNKLFDSIYSVDIKNMMKKTYPFISILKKNKYKLIILCGKLRYR</sequence>
<comment type="caution">
    <text evidence="4">The sequence shown here is derived from an EMBL/GenBank/DDBJ whole genome shotgun (WGS) entry which is preliminary data.</text>
</comment>
<accession>A0A3R9YXS9</accession>
<reference evidence="4 5" key="1">
    <citation type="submission" date="2018-03" db="EMBL/GenBank/DDBJ databases">
        <authorList>
            <person name="Gulvik C.A."/>
        </authorList>
    </citation>
    <scope>NUCLEOTIDE SEQUENCE [LARGE SCALE GENOMIC DNA]</scope>
    <source>
        <strain evidence="4 5">JCM 31581</strain>
    </source>
</reference>
<dbReference type="Gene3D" id="3.90.550.10">
    <property type="entry name" value="Spore Coat Polysaccharide Biosynthesis Protein SpsA, Chain A"/>
    <property type="match status" value="1"/>
</dbReference>
<dbReference type="SUPFAM" id="SSF53448">
    <property type="entry name" value="Nucleotide-diphospho-sugar transferases"/>
    <property type="match status" value="1"/>
</dbReference>
<evidence type="ECO:0000256" key="2">
    <source>
        <dbReference type="ARBA" id="ARBA00022679"/>
    </source>
</evidence>
<dbReference type="OrthoDB" id="396512at2"/>
<gene>
    <name evidence="4" type="ORF">C7P63_02180</name>
</gene>
<evidence type="ECO:0000313" key="5">
    <source>
        <dbReference type="Proteomes" id="UP000277864"/>
    </source>
</evidence>
<evidence type="ECO:0000259" key="3">
    <source>
        <dbReference type="Pfam" id="PF00535"/>
    </source>
</evidence>
<proteinExistence type="predicted"/>
<dbReference type="Proteomes" id="UP000277864">
    <property type="component" value="Unassembled WGS sequence"/>
</dbReference>
<evidence type="ECO:0000313" key="4">
    <source>
        <dbReference type="EMBL" id="RST89907.1"/>
    </source>
</evidence>
<organism evidence="4 5">
    <name type="scientific">Vagococcus humatus</name>
    <dbReference type="NCBI Taxonomy" id="1889241"/>
    <lineage>
        <taxon>Bacteria</taxon>
        <taxon>Bacillati</taxon>
        <taxon>Bacillota</taxon>
        <taxon>Bacilli</taxon>
        <taxon>Lactobacillales</taxon>
        <taxon>Enterococcaceae</taxon>
        <taxon>Vagococcus</taxon>
    </lineage>
</organism>
<dbReference type="InterPro" id="IPR001173">
    <property type="entry name" value="Glyco_trans_2-like"/>
</dbReference>
<name>A0A3R9YXS9_9ENTE</name>
<dbReference type="Pfam" id="PF00535">
    <property type="entry name" value="Glycos_transf_2"/>
    <property type="match status" value="1"/>
</dbReference>
<evidence type="ECO:0000256" key="1">
    <source>
        <dbReference type="ARBA" id="ARBA00022676"/>
    </source>
</evidence>
<dbReference type="RefSeq" id="WP_125942520.1">
    <property type="nucleotide sequence ID" value="NZ_PXZH01000001.1"/>
</dbReference>
<dbReference type="CDD" id="cd00761">
    <property type="entry name" value="Glyco_tranf_GTA_type"/>
    <property type="match status" value="1"/>
</dbReference>
<dbReference type="PANTHER" id="PTHR22916:SF51">
    <property type="entry name" value="GLYCOSYLTRANSFERASE EPSH-RELATED"/>
    <property type="match status" value="1"/>
</dbReference>
<feature type="domain" description="Glycosyltransferase 2-like" evidence="3">
    <location>
        <begin position="4"/>
        <end position="143"/>
    </location>
</feature>
<keyword evidence="1" id="KW-0328">Glycosyltransferase</keyword>
<keyword evidence="2" id="KW-0808">Transferase</keyword>
<keyword evidence="5" id="KW-1185">Reference proteome</keyword>
<dbReference type="InterPro" id="IPR029044">
    <property type="entry name" value="Nucleotide-diphossugar_trans"/>
</dbReference>
<dbReference type="PANTHER" id="PTHR22916">
    <property type="entry name" value="GLYCOSYLTRANSFERASE"/>
    <property type="match status" value="1"/>
</dbReference>
<dbReference type="EMBL" id="PXZH01000001">
    <property type="protein sequence ID" value="RST89907.1"/>
    <property type="molecule type" value="Genomic_DNA"/>
</dbReference>
<protein>
    <recommendedName>
        <fullName evidence="3">Glycosyltransferase 2-like domain-containing protein</fullName>
    </recommendedName>
</protein>
<dbReference type="AlphaFoldDB" id="A0A3R9YXS9"/>
<dbReference type="GO" id="GO:0016757">
    <property type="term" value="F:glycosyltransferase activity"/>
    <property type="evidence" value="ECO:0007669"/>
    <property type="project" value="UniProtKB-KW"/>
</dbReference>